<dbReference type="InterPro" id="IPR007139">
    <property type="entry name" value="DUF349"/>
</dbReference>
<dbReference type="EMBL" id="CP000155">
    <property type="protein sequence ID" value="ABC29016.1"/>
    <property type="molecule type" value="Genomic_DNA"/>
</dbReference>
<gene>
    <name evidence="3" type="ordered locus">HCH_02188</name>
</gene>
<dbReference type="HOGENOM" id="CLU_013017_0_0_6"/>
<dbReference type="STRING" id="349521.HCH_02188"/>
<feature type="region of interest" description="Disordered" evidence="2">
    <location>
        <begin position="264"/>
        <end position="286"/>
    </location>
</feature>
<keyword evidence="4" id="KW-1185">Reference proteome</keyword>
<evidence type="ECO:0008006" key="5">
    <source>
        <dbReference type="Google" id="ProtNLM"/>
    </source>
</evidence>
<evidence type="ECO:0000256" key="2">
    <source>
        <dbReference type="SAM" id="MobiDB-lite"/>
    </source>
</evidence>
<dbReference type="KEGG" id="hch:HCH_02188"/>
<name>Q2SK08_HAHCH</name>
<protein>
    <recommendedName>
        <fullName evidence="5">DUF349 domain-containing protein</fullName>
    </recommendedName>
</protein>
<feature type="coiled-coil region" evidence="1">
    <location>
        <begin position="638"/>
        <end position="685"/>
    </location>
</feature>
<evidence type="ECO:0000313" key="3">
    <source>
        <dbReference type="EMBL" id="ABC29016.1"/>
    </source>
</evidence>
<accession>Q2SK08</accession>
<dbReference type="eggNOG" id="COG1196">
    <property type="taxonomic scope" value="Bacteria"/>
</dbReference>
<dbReference type="AlphaFoldDB" id="Q2SK08"/>
<organism evidence="3 4">
    <name type="scientific">Hahella chejuensis (strain KCTC 2396)</name>
    <dbReference type="NCBI Taxonomy" id="349521"/>
    <lineage>
        <taxon>Bacteria</taxon>
        <taxon>Pseudomonadati</taxon>
        <taxon>Pseudomonadota</taxon>
        <taxon>Gammaproteobacteria</taxon>
        <taxon>Oceanospirillales</taxon>
        <taxon>Hahellaceae</taxon>
        <taxon>Hahella</taxon>
    </lineage>
</organism>
<dbReference type="Proteomes" id="UP000000238">
    <property type="component" value="Chromosome"/>
</dbReference>
<evidence type="ECO:0000256" key="1">
    <source>
        <dbReference type="SAM" id="Coils"/>
    </source>
</evidence>
<sequence>MPTLLNKLFKPKWQSNNPQTRLDAINELDWNIPEQRSILEQVIAKDSEAEVRQAALKKVIKIEDLLTFTNDKDKVVRDASKARLQSLVQGASSNFDSFVAQNLKHASDELLFTILGAINEETQLPAFLQALADNNSPMLEKIATEHHLSKVRMKAADHIQEPSALERLAKVAKTKDKGLFQLVKGKLKQEKDQEKQEAAAHQEVEAFCLTLENHAKTDVTRYYPEKLHALERTLQTLTPARFVDLQQRIQVALDTCRARAKAMEDEAKATAHEEAQTQELQSERDATCSELENTIEKLQAAPLSTPSELSALDALIKTQENRWLEATRDHKVSKHEQKRYQAAMGEIRHYYSCLHRLSNLHGELDATIQQAEEFKEKGDSESKESRHTLKKIRQVVDEVEWPSGYQRPALLSKAAELMGEIHTIQAQHVQDQKRLKQDVQKNIQQLSDAIDEGSVKRALKLNKDIARTLERLPAKIAHDLTARFRLEQKRLEDLKDWQGFATRPKQEELCERMEHLADQHLEPHLKAQRIRELQKEWRTLGGSSDQSLWNRFRDASEKAYEPCREFFSEEEKLKEVNLNKRQEIVHQLRSFIESADWDAPDWKMVDKINRKAREEWRQYYPVDPQHGKQAQKHFNELLKSLDERLSGEKARNQAIKADIVKRAEALIAEEDIRTATHQAKALQKEWQSAGITDHREDRRLWSEFRRACDQIFGRLNETRQKHHEEQQHNVQRAEELVTAAIALAEHPDDSTESALASLTEAFSDLGHLGDHGKELHSRFKNAVRTCRKALEQRARSSYIHYWSGILDNGAHIRTLTEAQSVEWPTELDELQAPHKTQLENALSQFAQTGSLNEISLDEARDLVLTAEILAEMESPAEEKTRRMQLQVERLTAGMQQSTPLESPISKFEQIVLQWSTAKTEDNDAAQNLDKRLRTALEGIVAKLQPHPPRD</sequence>
<proteinExistence type="predicted"/>
<dbReference type="Pfam" id="PF03993">
    <property type="entry name" value="DUF349"/>
    <property type="match status" value="3"/>
</dbReference>
<keyword evidence="1" id="KW-0175">Coiled coil</keyword>
<dbReference type="RefSeq" id="WP_011396086.1">
    <property type="nucleotide sequence ID" value="NC_007645.1"/>
</dbReference>
<reference evidence="3 4" key="1">
    <citation type="journal article" date="2005" name="Nucleic Acids Res.">
        <title>Genomic blueprint of Hahella chejuensis, a marine microbe producing an algicidal agent.</title>
        <authorList>
            <person name="Jeong H."/>
            <person name="Yim J.H."/>
            <person name="Lee C."/>
            <person name="Choi S.-H."/>
            <person name="Park Y.K."/>
            <person name="Yoon S.H."/>
            <person name="Hur C.-G."/>
            <person name="Kang H.-Y."/>
            <person name="Kim D."/>
            <person name="Lee H.H."/>
            <person name="Park K.H."/>
            <person name="Park S.-H."/>
            <person name="Park H.-S."/>
            <person name="Lee H.K."/>
            <person name="Oh T.K."/>
            <person name="Kim J.F."/>
        </authorList>
    </citation>
    <scope>NUCLEOTIDE SEQUENCE [LARGE SCALE GENOMIC DNA]</scope>
    <source>
        <strain evidence="3 4">KCTC 2396</strain>
    </source>
</reference>
<dbReference type="OrthoDB" id="5523335at2"/>
<evidence type="ECO:0000313" key="4">
    <source>
        <dbReference type="Proteomes" id="UP000000238"/>
    </source>
</evidence>